<protein>
    <submittedName>
        <fullName evidence="1">Uncharacterized protein</fullName>
    </submittedName>
</protein>
<dbReference type="EMBL" id="AEEC02000005">
    <property type="protein sequence ID" value="EOA05819.1"/>
    <property type="molecule type" value="Genomic_DNA"/>
</dbReference>
<reference evidence="1 2" key="1">
    <citation type="journal article" date="2013" name="Front. Microbiol.">
        <title>The genome of the endophytic bacterium H. frisingense GSF30(T) identifies diverse strategies in the Herbaspirillum genus to interact with plants.</title>
        <authorList>
            <person name="Straub D."/>
            <person name="Rothballer M."/>
            <person name="Hartmann A."/>
            <person name="Ludewig U."/>
        </authorList>
    </citation>
    <scope>NUCLEOTIDE SEQUENCE [LARGE SCALE GENOMIC DNA]</scope>
    <source>
        <strain evidence="1 2">GSF30</strain>
    </source>
</reference>
<sequence length="101" mass="11644">MTQEQLQAICALLRRRADREQRSHPMERLIEIQHEGEKIVVTTTGSALVRGLYVALATSFKGSLQIHYDAQADCLNMQWTKWRDCCRLLRQHGQTTQPHNG</sequence>
<organism evidence="1 2">
    <name type="scientific">Herbaspirillum frisingense GSF30</name>
    <dbReference type="NCBI Taxonomy" id="864073"/>
    <lineage>
        <taxon>Bacteria</taxon>
        <taxon>Pseudomonadati</taxon>
        <taxon>Pseudomonadota</taxon>
        <taxon>Betaproteobacteria</taxon>
        <taxon>Burkholderiales</taxon>
        <taxon>Oxalobacteraceae</taxon>
        <taxon>Herbaspirillum</taxon>
    </lineage>
</organism>
<evidence type="ECO:0000313" key="1">
    <source>
        <dbReference type="EMBL" id="EOA05819.1"/>
    </source>
</evidence>
<dbReference type="AlphaFoldDB" id="A0AAI9IGY9"/>
<accession>A0AAI9IGY9</accession>
<comment type="caution">
    <text evidence="1">The sequence shown here is derived from an EMBL/GenBank/DDBJ whole genome shotgun (WGS) entry which is preliminary data.</text>
</comment>
<proteinExistence type="predicted"/>
<dbReference type="Proteomes" id="UP000006772">
    <property type="component" value="Unassembled WGS sequence"/>
</dbReference>
<gene>
    <name evidence="1" type="ORF">HFRIS_005153</name>
</gene>
<name>A0AAI9IGY9_9BURK</name>
<evidence type="ECO:0000313" key="2">
    <source>
        <dbReference type="Proteomes" id="UP000006772"/>
    </source>
</evidence>